<dbReference type="PANTHER" id="PTHR43585">
    <property type="entry name" value="FUMIPYRROLE BIOSYNTHESIS PROTEIN C"/>
    <property type="match status" value="1"/>
</dbReference>
<reference evidence="6" key="2">
    <citation type="submission" date="2020-09" db="EMBL/GenBank/DDBJ databases">
        <authorList>
            <person name="Sun Q."/>
            <person name="Kim S."/>
        </authorList>
    </citation>
    <scope>NUCLEOTIDE SEQUENCE</scope>
    <source>
        <strain evidence="6">KCTC 12870</strain>
    </source>
</reference>
<dbReference type="Gene3D" id="3.30.470.20">
    <property type="entry name" value="ATP-grasp fold, B domain"/>
    <property type="match status" value="1"/>
</dbReference>
<keyword evidence="3 4" id="KW-0067">ATP-binding</keyword>
<dbReference type="AlphaFoldDB" id="A0A8J3GEC3"/>
<evidence type="ECO:0000256" key="4">
    <source>
        <dbReference type="PROSITE-ProRule" id="PRU00409"/>
    </source>
</evidence>
<dbReference type="InterPro" id="IPR052032">
    <property type="entry name" value="ATP-dep_AA_Ligase"/>
</dbReference>
<dbReference type="EMBL" id="BMXG01000010">
    <property type="protein sequence ID" value="GHC02627.1"/>
    <property type="molecule type" value="Genomic_DNA"/>
</dbReference>
<protein>
    <recommendedName>
        <fullName evidence="5">ATP-grasp domain-containing protein</fullName>
    </recommendedName>
</protein>
<proteinExistence type="predicted"/>
<gene>
    <name evidence="6" type="ORF">GCM10007047_19020</name>
</gene>
<keyword evidence="2 4" id="KW-0547">Nucleotide-binding</keyword>
<evidence type="ECO:0000313" key="6">
    <source>
        <dbReference type="EMBL" id="GHC02627.1"/>
    </source>
</evidence>
<dbReference type="Pfam" id="PF15632">
    <property type="entry name" value="ATPgrasp_Ter"/>
    <property type="match status" value="1"/>
</dbReference>
<dbReference type="GO" id="GO:0005524">
    <property type="term" value="F:ATP binding"/>
    <property type="evidence" value="ECO:0007669"/>
    <property type="project" value="UniProtKB-UniRule"/>
</dbReference>
<sequence length="443" mass="49566">MVSDYRQCMGKSPVKGRVILTYGRSIIALAIAHSLGKRGVEVIGGDDVELTVLQFSKYVQDTFLYRPWQEDPEGFIDDLIEHIKEHRPTDGVPYVLIPSFRDATTIARHRERLEKHIIVAAPSVESIDAVLSKAAFARTAASNDLPIPQTLTAESLDDLQTAENFPEPAIVKPPDSHGGRGIRLCQNRSEALAYCQEIVDSGGELPVIQSVAPGEDFCFAALCDHGEIVAHMAYRNLQQYPIEAGQGVVRKTVSDKAFLPSATKLLRVVNWHGVAQIDYRWDEQGDPVMIEVNPRFWAGLVHSMESGIDFPWLLYQISLSEPIEPSEAVIDFTTNTPGLSWLSALQESIDSNETFEELGQHWDAFKDQLEGHKWEKAWRSFANLMTTEIHTEPTMEKWRALNELSRNAHSDLLLDEDPQAALGMLFVVSSLVRHGELPPEFKS</sequence>
<evidence type="ECO:0000256" key="2">
    <source>
        <dbReference type="ARBA" id="ARBA00022741"/>
    </source>
</evidence>
<evidence type="ECO:0000256" key="1">
    <source>
        <dbReference type="ARBA" id="ARBA00022598"/>
    </source>
</evidence>
<name>A0A8J3GEC3_9BACT</name>
<evidence type="ECO:0000313" key="7">
    <source>
        <dbReference type="Proteomes" id="UP000642829"/>
    </source>
</evidence>
<dbReference type="InterPro" id="IPR013815">
    <property type="entry name" value="ATP_grasp_subdomain_1"/>
</dbReference>
<dbReference type="Proteomes" id="UP000642829">
    <property type="component" value="Unassembled WGS sequence"/>
</dbReference>
<evidence type="ECO:0000256" key="3">
    <source>
        <dbReference type="ARBA" id="ARBA00022840"/>
    </source>
</evidence>
<dbReference type="SUPFAM" id="SSF56059">
    <property type="entry name" value="Glutathione synthetase ATP-binding domain-like"/>
    <property type="match status" value="1"/>
</dbReference>
<feature type="domain" description="ATP-grasp" evidence="5">
    <location>
        <begin position="137"/>
        <end position="319"/>
    </location>
</feature>
<dbReference type="PANTHER" id="PTHR43585:SF2">
    <property type="entry name" value="ATP-GRASP ENZYME FSQD"/>
    <property type="match status" value="1"/>
</dbReference>
<organism evidence="6 7">
    <name type="scientific">Cerasicoccus arenae</name>
    <dbReference type="NCBI Taxonomy" id="424488"/>
    <lineage>
        <taxon>Bacteria</taxon>
        <taxon>Pseudomonadati</taxon>
        <taxon>Verrucomicrobiota</taxon>
        <taxon>Opitutia</taxon>
        <taxon>Puniceicoccales</taxon>
        <taxon>Cerasicoccaceae</taxon>
        <taxon>Cerasicoccus</taxon>
    </lineage>
</organism>
<reference evidence="6" key="1">
    <citation type="journal article" date="2014" name="Int. J. Syst. Evol. Microbiol.">
        <title>Complete genome sequence of Corynebacterium casei LMG S-19264T (=DSM 44701T), isolated from a smear-ripened cheese.</title>
        <authorList>
            <consortium name="US DOE Joint Genome Institute (JGI-PGF)"/>
            <person name="Walter F."/>
            <person name="Albersmeier A."/>
            <person name="Kalinowski J."/>
            <person name="Ruckert C."/>
        </authorList>
    </citation>
    <scope>NUCLEOTIDE SEQUENCE</scope>
    <source>
        <strain evidence="6">KCTC 12870</strain>
    </source>
</reference>
<keyword evidence="7" id="KW-1185">Reference proteome</keyword>
<dbReference type="InterPro" id="IPR011761">
    <property type="entry name" value="ATP-grasp"/>
</dbReference>
<dbReference type="PROSITE" id="PS50975">
    <property type="entry name" value="ATP_GRASP"/>
    <property type="match status" value="1"/>
</dbReference>
<accession>A0A8J3GEC3</accession>
<dbReference type="GO" id="GO:0046872">
    <property type="term" value="F:metal ion binding"/>
    <property type="evidence" value="ECO:0007669"/>
    <property type="project" value="InterPro"/>
</dbReference>
<comment type="caution">
    <text evidence="6">The sequence shown here is derived from an EMBL/GenBank/DDBJ whole genome shotgun (WGS) entry which is preliminary data.</text>
</comment>
<evidence type="ECO:0000259" key="5">
    <source>
        <dbReference type="PROSITE" id="PS50975"/>
    </source>
</evidence>
<dbReference type="GO" id="GO:0016874">
    <property type="term" value="F:ligase activity"/>
    <property type="evidence" value="ECO:0007669"/>
    <property type="project" value="UniProtKB-KW"/>
</dbReference>
<dbReference type="Gene3D" id="3.30.1490.20">
    <property type="entry name" value="ATP-grasp fold, A domain"/>
    <property type="match status" value="1"/>
</dbReference>
<keyword evidence="1" id="KW-0436">Ligase</keyword>